<protein>
    <recommendedName>
        <fullName evidence="4">PDZ domain-containing protein</fullName>
    </recommendedName>
</protein>
<evidence type="ECO:0008006" key="4">
    <source>
        <dbReference type="Google" id="ProtNLM"/>
    </source>
</evidence>
<evidence type="ECO:0000256" key="1">
    <source>
        <dbReference type="SAM" id="MobiDB-lite"/>
    </source>
</evidence>
<dbReference type="Proteomes" id="UP000037460">
    <property type="component" value="Unassembled WGS sequence"/>
</dbReference>
<dbReference type="OrthoDB" id="549564at2759"/>
<keyword evidence="3" id="KW-1185">Reference proteome</keyword>
<evidence type="ECO:0000313" key="3">
    <source>
        <dbReference type="Proteomes" id="UP000037460"/>
    </source>
</evidence>
<dbReference type="PROSITE" id="PS50096">
    <property type="entry name" value="IQ"/>
    <property type="match status" value="2"/>
</dbReference>
<dbReference type="Gene3D" id="1.20.5.190">
    <property type="match status" value="1"/>
</dbReference>
<comment type="caution">
    <text evidence="2">The sequence shown here is derived from an EMBL/GenBank/DDBJ whole genome shotgun (WGS) entry which is preliminary data.</text>
</comment>
<accession>A0A0M0JGQ1</accession>
<organism evidence="2 3">
    <name type="scientific">Chrysochromulina tobinii</name>
    <dbReference type="NCBI Taxonomy" id="1460289"/>
    <lineage>
        <taxon>Eukaryota</taxon>
        <taxon>Haptista</taxon>
        <taxon>Haptophyta</taxon>
        <taxon>Prymnesiophyceae</taxon>
        <taxon>Prymnesiales</taxon>
        <taxon>Chrysochromulinaceae</taxon>
        <taxon>Chrysochromulina</taxon>
    </lineage>
</organism>
<dbReference type="AlphaFoldDB" id="A0A0M0JGQ1"/>
<evidence type="ECO:0000313" key="2">
    <source>
        <dbReference type="EMBL" id="KOO25764.1"/>
    </source>
</evidence>
<proteinExistence type="predicted"/>
<reference evidence="3" key="1">
    <citation type="journal article" date="2015" name="PLoS Genet.">
        <title>Genome Sequence and Transcriptome Analyses of Chrysochromulina tobin: Metabolic Tools for Enhanced Algal Fitness in the Prominent Order Prymnesiales (Haptophyceae).</title>
        <authorList>
            <person name="Hovde B.T."/>
            <person name="Deodato C.R."/>
            <person name="Hunsperger H.M."/>
            <person name="Ryken S.A."/>
            <person name="Yost W."/>
            <person name="Jha R.K."/>
            <person name="Patterson J."/>
            <person name="Monnat R.J. Jr."/>
            <person name="Barlow S.B."/>
            <person name="Starkenburg S.R."/>
            <person name="Cattolico R.A."/>
        </authorList>
    </citation>
    <scope>NUCLEOTIDE SEQUENCE</scope>
    <source>
        <strain evidence="3">CCMP291</strain>
    </source>
</reference>
<gene>
    <name evidence="2" type="ORF">Ctob_003984</name>
</gene>
<feature type="region of interest" description="Disordered" evidence="1">
    <location>
        <begin position="250"/>
        <end position="309"/>
    </location>
</feature>
<dbReference type="EMBL" id="JWZX01002932">
    <property type="protein sequence ID" value="KOO25764.1"/>
    <property type="molecule type" value="Genomic_DNA"/>
</dbReference>
<sequence length="399" mass="44177">MKRRLTSSVALGGKGALAAWGKSETKSSNHDRYMAKLRAGAKHGEAILRSLGFDTKVKKALTAEEESMASGTVTTVVESEADLEKLEMWQQGDASLATEEKMRERQKLRHDRRVLEALQAFWEAAQRSLHSGGDPNANELHQEGHAIMLRRIYRVMIKNFDPVDAEKTIAEDWKNDSKGAPTLSRKRFMDAFFELADTWTAGISGHEYAAFLWMLFGTVTVSYPVTDANGNVIMMTFVWKDEAACVFDETFDEEEEEAPPPPPPAPTGTAEKAAKSVGSSQQKRAAASKVQAKVRGKKARKEKEERQQAAQKIQNISRGRLAKRTVAAVKLPGAGRPFKITLTWRYPDGFGLTVDSENVVTGIKTDDAPRTMRKVALGDRVIAVNDNEITREKPVKICG</sequence>
<name>A0A0M0JGQ1_9EUKA</name>